<proteinExistence type="predicted"/>
<evidence type="ECO:0000313" key="2">
    <source>
        <dbReference type="EMBL" id="EDZ64417.1"/>
    </source>
</evidence>
<evidence type="ECO:0000256" key="1">
    <source>
        <dbReference type="SAM" id="Phobius"/>
    </source>
</evidence>
<feature type="transmembrane region" description="Helical" evidence="1">
    <location>
        <begin position="12"/>
        <end position="41"/>
    </location>
</feature>
<keyword evidence="1" id="KW-0472">Membrane</keyword>
<keyword evidence="1" id="KW-0812">Transmembrane</keyword>
<dbReference type="STRING" id="314607.KB13_549"/>
<keyword evidence="1" id="KW-1133">Transmembrane helix</keyword>
<feature type="transmembrane region" description="Helical" evidence="1">
    <location>
        <begin position="53"/>
        <end position="74"/>
    </location>
</feature>
<sequence length="78" mass="8358">MDILKTVRNWAAALAETVISLLALGIVLQILMGGAAIPFFGEPRIIETVTGHINSLGGEGIVGLVAIWVLYSIWKARK</sequence>
<name>B6BVQ0_9PROT</name>
<organism evidence="2 3">
    <name type="scientific">beta proteobacterium KB13</name>
    <dbReference type="NCBI Taxonomy" id="314607"/>
    <lineage>
        <taxon>Bacteria</taxon>
        <taxon>Pseudomonadati</taxon>
        <taxon>Pseudomonadota</taxon>
        <taxon>Betaproteobacteria</taxon>
        <taxon>Nitrosomonadales</taxon>
        <taxon>OM43 clade</taxon>
    </lineage>
</organism>
<protein>
    <submittedName>
        <fullName evidence="2">Uncharacterized protein</fullName>
    </submittedName>
</protein>
<dbReference type="Proteomes" id="UP000004188">
    <property type="component" value="Unassembled WGS sequence"/>
</dbReference>
<reference evidence="3" key="1">
    <citation type="journal article" date="2012" name="Stand. Genomic Sci.">
        <title>Genome sequence of strain HIMB624, a cultured representative from the OM43 clade of marine Betaproteobacteria.</title>
        <authorList>
            <person name="Huggett M.J."/>
            <person name="Hayakawa D.H."/>
            <person name="Rappe M.S."/>
        </authorList>
    </citation>
    <scope>NUCLEOTIDE SEQUENCE [LARGE SCALE GENOMIC DNA]</scope>
    <source>
        <strain evidence="3">KB13</strain>
    </source>
</reference>
<gene>
    <name evidence="2" type="ORF">KB13_549</name>
</gene>
<dbReference type="EMBL" id="DS995299">
    <property type="protein sequence ID" value="EDZ64417.1"/>
    <property type="molecule type" value="Genomic_DNA"/>
</dbReference>
<keyword evidence="3" id="KW-1185">Reference proteome</keyword>
<evidence type="ECO:0000313" key="3">
    <source>
        <dbReference type="Proteomes" id="UP000004188"/>
    </source>
</evidence>
<accession>B6BVQ0</accession>
<dbReference type="AlphaFoldDB" id="B6BVQ0"/>
<dbReference type="HOGENOM" id="CLU_2614895_0_0_4"/>